<evidence type="ECO:0008006" key="6">
    <source>
        <dbReference type="Google" id="ProtNLM"/>
    </source>
</evidence>
<feature type="region of interest" description="Disordered" evidence="3">
    <location>
        <begin position="322"/>
        <end position="359"/>
    </location>
</feature>
<dbReference type="InParanoid" id="A0A7M7JJ33"/>
<feature type="compositionally biased region" description="Basic and acidic residues" evidence="3">
    <location>
        <begin position="322"/>
        <end position="331"/>
    </location>
</feature>
<sequence length="1096" mass="119699">MKRKRSSTLELLGERQTHARRPQVPLQRYAEDKAAHFELEEMVCKLPVSVRSTFLMVFSPNGAQVASTHGDHKIYVCQVSTGRLLNTLEGHPRTPWCLAFHPTCNDLLASGCLGGEVRVWDLRGGGSEVWVCPEKSVITSLSFHPMENFIALSTVNRVHFWDWSRPEPFATTKTNSEREKVRLVRFSPQGDYLLTGITNAQLTGPIRHCRSSILNRLMTMYHRLGEMIPPSPLARHHASLQRRIARRGGHRRVTHDDIFELLRSRQLFLYQRAERSNPHRGNGWSQSPSELDGHPGGTYNGQSTAESAHNPLMLYFELRSEQHRQQERLQERQQQQPSPSQQPQQSATSASGSTSNGSQSYSFYPPFSLAGPSSSSTLPPFSAATTTSSSAFSAAGSTASNLGSSLSSSLPSSSRTVAQKSSLQSTILKARQRSLFTRRQPPASRGSSNSNSSNSNGDGGSSSFASSASQTDSPSGGQLNDRNAQRGDSSNLLETFNRLRALCSRLESQMLQHSENNQQQQQQLLHIGPSASASSASLPQPSSSSFPPLPSASSSVARTSSSSHASISSNPTLTRQHLPSTSSRDFGFPGNLNSSTDSLRTTSTLPSSSPAANDLDARSPTSSNESRSDISLSLVSLLSRLQESLQSLSEATNLTGINGDGAAARQQIREVRHRISEILERLENVSGYRERLQNLREQIYAAAERMARRNEEDDQSPSRSQQLDLAYCLWLVEMSLQLTDQMHRILRADYRLSTLHLTRGRREIRTSRGPRFEDDNSQQANLPSGVLPLSSGVGVGTPAAPNAPNLLVFGSSESESESEGEGERGSSVPPFTPPPFRAPQYNSARYPTANMGTMGPVTHRIQYWRTTGDEMIPQISDSRARVVVNVCKITNDGSVDVSPCGRLLVALVPDTVGVTLTVFSLEEASMGQVLYTWGFGPNAVSVSFSPLSRYIVVGLASSRYMSPQREVVAQIFRLGVRPVQGQTGGVLLEHVGNMSQPLLGSNASHQLSSLNCVRWLPNPGEGLVYGTNRGTLCICRPLCSVCQECSGEASVHGSGSRDGTDHRDGPGGLLRTRRDSFENLTAHVEETAMQQVLRRP</sequence>
<feature type="region of interest" description="Disordered" evidence="3">
    <location>
        <begin position="530"/>
        <end position="629"/>
    </location>
</feature>
<dbReference type="InterPro" id="IPR015943">
    <property type="entry name" value="WD40/YVTN_repeat-like_dom_sf"/>
</dbReference>
<organism evidence="4 5">
    <name type="scientific">Varroa destructor</name>
    <name type="common">Honeybee mite</name>
    <dbReference type="NCBI Taxonomy" id="109461"/>
    <lineage>
        <taxon>Eukaryota</taxon>
        <taxon>Metazoa</taxon>
        <taxon>Ecdysozoa</taxon>
        <taxon>Arthropoda</taxon>
        <taxon>Chelicerata</taxon>
        <taxon>Arachnida</taxon>
        <taxon>Acari</taxon>
        <taxon>Parasitiformes</taxon>
        <taxon>Mesostigmata</taxon>
        <taxon>Gamasina</taxon>
        <taxon>Dermanyssoidea</taxon>
        <taxon>Varroidae</taxon>
        <taxon>Varroa</taxon>
    </lineage>
</organism>
<dbReference type="PROSITE" id="PS50294">
    <property type="entry name" value="WD_REPEATS_REGION"/>
    <property type="match status" value="1"/>
</dbReference>
<dbReference type="EnsemblMetazoa" id="XM_022796962">
    <property type="protein sequence ID" value="XP_022652697"/>
    <property type="gene ID" value="LOC111246788"/>
</dbReference>
<feature type="repeat" description="WD" evidence="1">
    <location>
        <begin position="88"/>
        <end position="123"/>
    </location>
</feature>
<dbReference type="Pfam" id="PF00400">
    <property type="entry name" value="WD40"/>
    <property type="match status" value="1"/>
</dbReference>
<evidence type="ECO:0000313" key="4">
    <source>
        <dbReference type="EnsemblMetazoa" id="XP_022652697"/>
    </source>
</evidence>
<dbReference type="GO" id="GO:0000045">
    <property type="term" value="P:autophagosome assembly"/>
    <property type="evidence" value="ECO:0007669"/>
    <property type="project" value="TreeGrafter"/>
</dbReference>
<feature type="compositionally biased region" description="Low complexity" evidence="3">
    <location>
        <begin position="444"/>
        <end position="477"/>
    </location>
</feature>
<evidence type="ECO:0000313" key="5">
    <source>
        <dbReference type="Proteomes" id="UP000594260"/>
    </source>
</evidence>
<keyword evidence="5" id="KW-1185">Reference proteome</keyword>
<dbReference type="KEGG" id="vde:111246788"/>
<name>A0A7M7JJ33_VARDE</name>
<dbReference type="OrthoDB" id="6512960at2759"/>
<feature type="compositionally biased region" description="Low complexity" evidence="3">
    <location>
        <begin position="394"/>
        <end position="414"/>
    </location>
</feature>
<dbReference type="Gene3D" id="2.130.10.10">
    <property type="entry name" value="YVTN repeat-like/Quinoprotein amine dehydrogenase"/>
    <property type="match status" value="1"/>
</dbReference>
<evidence type="ECO:0000256" key="1">
    <source>
        <dbReference type="PROSITE-ProRule" id="PRU00221"/>
    </source>
</evidence>
<dbReference type="GeneID" id="111246788"/>
<feature type="compositionally biased region" description="Low complexity" evidence="3">
    <location>
        <begin position="332"/>
        <end position="359"/>
    </location>
</feature>
<dbReference type="PROSITE" id="PS50082">
    <property type="entry name" value="WD_REPEATS_2"/>
    <property type="match status" value="1"/>
</dbReference>
<feature type="region of interest" description="Disordered" evidence="3">
    <location>
        <begin position="1049"/>
        <end position="1070"/>
    </location>
</feature>
<protein>
    <recommendedName>
        <fullName evidence="6">Activating molecule in BECN1-regulated autophagy protein 1</fullName>
    </recommendedName>
</protein>
<dbReference type="InterPro" id="IPR052596">
    <property type="entry name" value="AMBRA1_autophagy"/>
</dbReference>
<feature type="coiled-coil region" evidence="2">
    <location>
        <begin position="685"/>
        <end position="712"/>
    </location>
</feature>
<keyword evidence="1" id="KW-0853">WD repeat</keyword>
<feature type="region of interest" description="Disordered" evidence="3">
    <location>
        <begin position="761"/>
        <end position="783"/>
    </location>
</feature>
<dbReference type="PANTHER" id="PTHR22874">
    <property type="entry name" value="ACTIVATING MOLECULE IN BECN1-REGULATED AUTOPHAGY PROTEIN 1"/>
    <property type="match status" value="1"/>
</dbReference>
<dbReference type="GO" id="GO:0080008">
    <property type="term" value="C:Cul4-RING E3 ubiquitin ligase complex"/>
    <property type="evidence" value="ECO:0007669"/>
    <property type="project" value="TreeGrafter"/>
</dbReference>
<dbReference type="PANTHER" id="PTHR22874:SF1">
    <property type="entry name" value="ACTIVATING MOLECULE IN BECN1-REGULATED AUTOPHAGY PROTEIN 1"/>
    <property type="match status" value="1"/>
</dbReference>
<accession>A0A7M7JJ33</accession>
<keyword evidence="2" id="KW-0175">Coiled coil</keyword>
<dbReference type="OMA" id="TTECCQH"/>
<feature type="compositionally biased region" description="Low complexity" evidence="3">
    <location>
        <begin position="594"/>
        <end position="610"/>
    </location>
</feature>
<feature type="compositionally biased region" description="Polar residues" evidence="3">
    <location>
        <begin position="478"/>
        <end position="490"/>
    </location>
</feature>
<dbReference type="GO" id="GO:1990756">
    <property type="term" value="F:ubiquitin-like ligase-substrate adaptor activity"/>
    <property type="evidence" value="ECO:0007669"/>
    <property type="project" value="TreeGrafter"/>
</dbReference>
<proteinExistence type="predicted"/>
<feature type="region of interest" description="Disordered" evidence="3">
    <location>
        <begin position="394"/>
        <end position="490"/>
    </location>
</feature>
<evidence type="ECO:0000256" key="3">
    <source>
        <dbReference type="SAM" id="MobiDB-lite"/>
    </source>
</evidence>
<feature type="region of interest" description="Disordered" evidence="3">
    <location>
        <begin position="804"/>
        <end position="842"/>
    </location>
</feature>
<dbReference type="SUPFAM" id="SSF69322">
    <property type="entry name" value="Tricorn protease domain 2"/>
    <property type="match status" value="1"/>
</dbReference>
<dbReference type="SMART" id="SM00320">
    <property type="entry name" value="WD40"/>
    <property type="match status" value="4"/>
</dbReference>
<feature type="compositionally biased region" description="Low complexity" evidence="3">
    <location>
        <begin position="530"/>
        <end position="569"/>
    </location>
</feature>
<feature type="compositionally biased region" description="Basic and acidic residues" evidence="3">
    <location>
        <begin position="761"/>
        <end position="774"/>
    </location>
</feature>
<dbReference type="SUPFAM" id="SSF50978">
    <property type="entry name" value="WD40 repeat-like"/>
    <property type="match status" value="1"/>
</dbReference>
<dbReference type="Proteomes" id="UP000594260">
    <property type="component" value="Unplaced"/>
</dbReference>
<feature type="compositionally biased region" description="Polar residues" evidence="3">
    <location>
        <begin position="570"/>
        <end position="584"/>
    </location>
</feature>
<feature type="region of interest" description="Disordered" evidence="3">
    <location>
        <begin position="1"/>
        <end position="20"/>
    </location>
</feature>
<dbReference type="GO" id="GO:0000423">
    <property type="term" value="P:mitophagy"/>
    <property type="evidence" value="ECO:0007669"/>
    <property type="project" value="TreeGrafter"/>
</dbReference>
<feature type="compositionally biased region" description="Polar residues" evidence="3">
    <location>
        <begin position="415"/>
        <end position="427"/>
    </location>
</feature>
<dbReference type="RefSeq" id="XP_022652697.1">
    <property type="nucleotide sequence ID" value="XM_022796962.1"/>
</dbReference>
<reference evidence="4" key="1">
    <citation type="submission" date="2021-01" db="UniProtKB">
        <authorList>
            <consortium name="EnsemblMetazoa"/>
        </authorList>
    </citation>
    <scope>IDENTIFICATION</scope>
</reference>
<dbReference type="InterPro" id="IPR036322">
    <property type="entry name" value="WD40_repeat_dom_sf"/>
</dbReference>
<feature type="region of interest" description="Disordered" evidence="3">
    <location>
        <begin position="275"/>
        <end position="305"/>
    </location>
</feature>
<evidence type="ECO:0000256" key="2">
    <source>
        <dbReference type="SAM" id="Coils"/>
    </source>
</evidence>
<dbReference type="InterPro" id="IPR001680">
    <property type="entry name" value="WD40_rpt"/>
</dbReference>
<dbReference type="AlphaFoldDB" id="A0A7M7JJ33"/>